<evidence type="ECO:0000256" key="4">
    <source>
        <dbReference type="ARBA" id="ARBA00022989"/>
    </source>
</evidence>
<accession>A0A2P6VHL2</accession>
<dbReference type="PANTHER" id="PTHR12668:SF37">
    <property type="entry name" value="PROTEIN FATTY ACID EXPORT 2, CHLOROPLASTIC"/>
    <property type="match status" value="1"/>
</dbReference>
<organism evidence="8 9">
    <name type="scientific">Micractinium conductrix</name>
    <dbReference type="NCBI Taxonomy" id="554055"/>
    <lineage>
        <taxon>Eukaryota</taxon>
        <taxon>Viridiplantae</taxon>
        <taxon>Chlorophyta</taxon>
        <taxon>core chlorophytes</taxon>
        <taxon>Trebouxiophyceae</taxon>
        <taxon>Chlorellales</taxon>
        <taxon>Chlorellaceae</taxon>
        <taxon>Chlorella clade</taxon>
        <taxon>Micractinium</taxon>
    </lineage>
</organism>
<feature type="compositionally biased region" description="Basic and acidic residues" evidence="6">
    <location>
        <begin position="55"/>
        <end position="64"/>
    </location>
</feature>
<dbReference type="OrthoDB" id="5620at2759"/>
<dbReference type="GO" id="GO:0015245">
    <property type="term" value="F:fatty acid transmembrane transporter activity"/>
    <property type="evidence" value="ECO:0007669"/>
    <property type="project" value="TreeGrafter"/>
</dbReference>
<evidence type="ECO:0000313" key="9">
    <source>
        <dbReference type="Proteomes" id="UP000239649"/>
    </source>
</evidence>
<evidence type="ECO:0000256" key="6">
    <source>
        <dbReference type="SAM" id="MobiDB-lite"/>
    </source>
</evidence>
<feature type="transmembrane region" description="Helical" evidence="7">
    <location>
        <begin position="137"/>
        <end position="154"/>
    </location>
</feature>
<keyword evidence="3 7" id="KW-0812">Transmembrane</keyword>
<feature type="region of interest" description="Disordered" evidence="6">
    <location>
        <begin position="102"/>
        <end position="128"/>
    </location>
</feature>
<comment type="caution">
    <text evidence="8">The sequence shown here is derived from an EMBL/GenBank/DDBJ whole genome shotgun (WGS) entry which is preliminary data.</text>
</comment>
<dbReference type="InterPro" id="IPR005349">
    <property type="entry name" value="TMEM14"/>
</dbReference>
<keyword evidence="4 7" id="KW-1133">Transmembrane helix</keyword>
<evidence type="ECO:0000256" key="5">
    <source>
        <dbReference type="ARBA" id="ARBA00023136"/>
    </source>
</evidence>
<dbReference type="InterPro" id="IPR044890">
    <property type="entry name" value="TMEM14_sf"/>
</dbReference>
<sequence length="230" mass="23100">MRLTSLPGAPRRALSLAAPQRKRAVALRPTATSLPGQPNIERSWERRTPAPADPTLRDDAVETGRRAPAGRKWWDYAAPTGAVGRPDISLKPITDVTLPAYGPPGNGGGGGGGGGSGGGGGGRGGSGGGGGWMRGPTYLFAALLLAGGLTAFVKKGSQKSLLFSAAATILLLVAAPLMHHRSGLLLAMSTTLALAGVMGQRANSSGKVMPAGIVAILSALMTCGYAKALA</sequence>
<evidence type="ECO:0000313" key="8">
    <source>
        <dbReference type="EMBL" id="PSC73575.1"/>
    </source>
</evidence>
<evidence type="ECO:0000256" key="1">
    <source>
        <dbReference type="ARBA" id="ARBA00004370"/>
    </source>
</evidence>
<dbReference type="Proteomes" id="UP000239649">
    <property type="component" value="Unassembled WGS sequence"/>
</dbReference>
<dbReference type="Gene3D" id="1.10.10.1740">
    <property type="entry name" value="Transmembrane protein 14-like"/>
    <property type="match status" value="1"/>
</dbReference>
<keyword evidence="9" id="KW-1185">Reference proteome</keyword>
<gene>
    <name evidence="8" type="ORF">C2E20_2941</name>
</gene>
<feature type="transmembrane region" description="Helical" evidence="7">
    <location>
        <begin position="160"/>
        <end position="177"/>
    </location>
</feature>
<dbReference type="EMBL" id="LHPF02000006">
    <property type="protein sequence ID" value="PSC73575.1"/>
    <property type="molecule type" value="Genomic_DNA"/>
</dbReference>
<keyword evidence="5 7" id="KW-0472">Membrane</keyword>
<comment type="subcellular location">
    <subcellularLocation>
        <location evidence="1">Membrane</location>
    </subcellularLocation>
</comment>
<evidence type="ECO:0000256" key="2">
    <source>
        <dbReference type="ARBA" id="ARBA00007590"/>
    </source>
</evidence>
<feature type="compositionally biased region" description="Gly residues" evidence="6">
    <location>
        <begin position="104"/>
        <end position="128"/>
    </location>
</feature>
<dbReference type="PANTHER" id="PTHR12668">
    <property type="entry name" value="TRANSMEMBRANE PROTEIN 14, 15"/>
    <property type="match status" value="1"/>
</dbReference>
<protein>
    <submittedName>
        <fullName evidence="8">FATTY ACID EXPORT 6</fullName>
    </submittedName>
</protein>
<feature type="transmembrane region" description="Helical" evidence="7">
    <location>
        <begin position="208"/>
        <end position="226"/>
    </location>
</feature>
<proteinExistence type="inferred from homology"/>
<evidence type="ECO:0000256" key="7">
    <source>
        <dbReference type="SAM" id="Phobius"/>
    </source>
</evidence>
<comment type="similarity">
    <text evidence="2">Belongs to the TMEM14 family.</text>
</comment>
<dbReference type="AlphaFoldDB" id="A0A2P6VHL2"/>
<dbReference type="Pfam" id="PF03647">
    <property type="entry name" value="Tmemb_14"/>
    <property type="match status" value="1"/>
</dbReference>
<evidence type="ECO:0000256" key="3">
    <source>
        <dbReference type="ARBA" id="ARBA00022692"/>
    </source>
</evidence>
<reference evidence="8 9" key="1">
    <citation type="journal article" date="2018" name="Plant J.">
        <title>Genome sequences of Chlorella sorokiniana UTEX 1602 and Micractinium conductrix SAG 241.80: implications to maltose excretion by a green alga.</title>
        <authorList>
            <person name="Arriola M.B."/>
            <person name="Velmurugan N."/>
            <person name="Zhang Y."/>
            <person name="Plunkett M.H."/>
            <person name="Hondzo H."/>
            <person name="Barney B.M."/>
        </authorList>
    </citation>
    <scope>NUCLEOTIDE SEQUENCE [LARGE SCALE GENOMIC DNA]</scope>
    <source>
        <strain evidence="8 9">SAG 241.80</strain>
    </source>
</reference>
<dbReference type="GO" id="GO:0009706">
    <property type="term" value="C:chloroplast inner membrane"/>
    <property type="evidence" value="ECO:0007669"/>
    <property type="project" value="TreeGrafter"/>
</dbReference>
<feature type="region of interest" description="Disordered" evidence="6">
    <location>
        <begin position="1"/>
        <end position="64"/>
    </location>
</feature>
<name>A0A2P6VHL2_9CHLO</name>